<evidence type="ECO:0000313" key="1">
    <source>
        <dbReference type="EMBL" id="KAJ8127340.1"/>
    </source>
</evidence>
<name>A0ACC2JIK6_9PEZI</name>
<dbReference type="EMBL" id="JAPUUL010001463">
    <property type="protein sequence ID" value="KAJ8127340.1"/>
    <property type="molecule type" value="Genomic_DNA"/>
</dbReference>
<dbReference type="Proteomes" id="UP001153332">
    <property type="component" value="Unassembled WGS sequence"/>
</dbReference>
<organism evidence="1 2">
    <name type="scientific">Lasiodiplodia mahajangana</name>
    <dbReference type="NCBI Taxonomy" id="1108764"/>
    <lineage>
        <taxon>Eukaryota</taxon>
        <taxon>Fungi</taxon>
        <taxon>Dikarya</taxon>
        <taxon>Ascomycota</taxon>
        <taxon>Pezizomycotina</taxon>
        <taxon>Dothideomycetes</taxon>
        <taxon>Dothideomycetes incertae sedis</taxon>
        <taxon>Botryosphaeriales</taxon>
        <taxon>Botryosphaeriaceae</taxon>
        <taxon>Lasiodiplodia</taxon>
    </lineage>
</organism>
<protein>
    <submittedName>
        <fullName evidence="1">Uncharacterized protein</fullName>
    </submittedName>
</protein>
<gene>
    <name evidence="1" type="ORF">O1611_g6297</name>
</gene>
<sequence>MSPILSKSFSCDCDALRADTRLAMLQEINLAGLRNGSDLEVRKLSQAALNDGFFYLNLRDPATQFLLDQVDYTFQLSKSLFDHSIEVKNLFDIDKISLLKSNGYKPRGRNIVNKEGAKDGHESWTLPRNGILKLGGDSFPHLPVVAEAQNALQILFKSLEDIAQTIFRSLSNVLSLAAEHRLETLHQIEKPSTNVLRILKYEASTQETYHTPIAPHTDLGSLTFLFSSTPGLQVLPALGGVTPQRQEDWMYIAPKPGHAVVNLGDCLSMMTNGALKSAVHRVGPLPGASMPERHSFGYFIRPNDDAILRPLRSPLIPSEGRNVQPVTCAEWIMRKYKVLRAEERTPQDDDQVLTSGRKVFV</sequence>
<comment type="caution">
    <text evidence="1">The sequence shown here is derived from an EMBL/GenBank/DDBJ whole genome shotgun (WGS) entry which is preliminary data.</text>
</comment>
<keyword evidence="2" id="KW-1185">Reference proteome</keyword>
<reference evidence="1" key="1">
    <citation type="submission" date="2022-12" db="EMBL/GenBank/DDBJ databases">
        <title>Genome Sequence of Lasiodiplodia mahajangana.</title>
        <authorList>
            <person name="Buettner E."/>
        </authorList>
    </citation>
    <scope>NUCLEOTIDE SEQUENCE</scope>
    <source>
        <strain evidence="1">VT137</strain>
    </source>
</reference>
<proteinExistence type="predicted"/>
<accession>A0ACC2JIK6</accession>
<evidence type="ECO:0000313" key="2">
    <source>
        <dbReference type="Proteomes" id="UP001153332"/>
    </source>
</evidence>